<accession>A1AT94</accession>
<gene>
    <name evidence="3" type="ordered locus">Ppro_2967</name>
</gene>
<dbReference type="Pfam" id="PF13098">
    <property type="entry name" value="Thioredoxin_2"/>
    <property type="match status" value="1"/>
</dbReference>
<dbReference type="SUPFAM" id="SSF52833">
    <property type="entry name" value="Thioredoxin-like"/>
    <property type="match status" value="1"/>
</dbReference>
<keyword evidence="1" id="KW-0732">Signal</keyword>
<dbReference type="InterPro" id="IPR012336">
    <property type="entry name" value="Thioredoxin-like_fold"/>
</dbReference>
<evidence type="ECO:0000256" key="1">
    <source>
        <dbReference type="SAM" id="SignalP"/>
    </source>
</evidence>
<dbReference type="Gene3D" id="3.40.30.10">
    <property type="entry name" value="Glutaredoxin"/>
    <property type="match status" value="1"/>
</dbReference>
<feature type="domain" description="Thioredoxin-like fold" evidence="2">
    <location>
        <begin position="34"/>
        <end position="143"/>
    </location>
</feature>
<evidence type="ECO:0000313" key="3">
    <source>
        <dbReference type="EMBL" id="ABL00565.1"/>
    </source>
</evidence>
<dbReference type="Proteomes" id="UP000006732">
    <property type="component" value="Chromosome"/>
</dbReference>
<dbReference type="RefSeq" id="WP_011736800.1">
    <property type="nucleotide sequence ID" value="NC_008609.1"/>
</dbReference>
<dbReference type="PANTHER" id="PTHR35272:SF3">
    <property type="entry name" value="THIOL:DISULFIDE INTERCHANGE PROTEIN DSBC"/>
    <property type="match status" value="1"/>
</dbReference>
<sequence>MIRALVALLLVAGLCLAAPLQAAELDFAKALKIGSGPKVVVEFTDPDCPFCRSASRYLDGRGDVTRYVFFYPLARHPRAREKVGYILSRKDGERAYHQVMSGALDGAATLASTPRGNRLREEQLMIATRAGVTSTPTFMINGRILTGFDRARIEELLGK</sequence>
<feature type="chain" id="PRO_5002632000" evidence="1">
    <location>
        <begin position="23"/>
        <end position="159"/>
    </location>
</feature>
<dbReference type="InterPro" id="IPR036249">
    <property type="entry name" value="Thioredoxin-like_sf"/>
</dbReference>
<evidence type="ECO:0000313" key="4">
    <source>
        <dbReference type="Proteomes" id="UP000006732"/>
    </source>
</evidence>
<keyword evidence="4" id="KW-1185">Reference proteome</keyword>
<dbReference type="eggNOG" id="COG1651">
    <property type="taxonomic scope" value="Bacteria"/>
</dbReference>
<dbReference type="KEGG" id="ppd:Ppro_2967"/>
<dbReference type="STRING" id="338966.Ppro_2967"/>
<dbReference type="GO" id="GO:0016853">
    <property type="term" value="F:isomerase activity"/>
    <property type="evidence" value="ECO:0007669"/>
    <property type="project" value="UniProtKB-KW"/>
</dbReference>
<evidence type="ECO:0000259" key="2">
    <source>
        <dbReference type="Pfam" id="PF13098"/>
    </source>
</evidence>
<dbReference type="AlphaFoldDB" id="A1AT94"/>
<dbReference type="HOGENOM" id="CLU_128687_0_0_7"/>
<protein>
    <submittedName>
        <fullName evidence="3">Protein-disulfide isomerase</fullName>
    </submittedName>
</protein>
<dbReference type="EMBL" id="CP000482">
    <property type="protein sequence ID" value="ABL00565.1"/>
    <property type="molecule type" value="Genomic_DNA"/>
</dbReference>
<proteinExistence type="predicted"/>
<feature type="signal peptide" evidence="1">
    <location>
        <begin position="1"/>
        <end position="22"/>
    </location>
</feature>
<dbReference type="OrthoDB" id="9800545at2"/>
<reference evidence="3 4" key="1">
    <citation type="submission" date="2006-10" db="EMBL/GenBank/DDBJ databases">
        <title>Complete sequence of chromosome of Pelobacter propionicus DSM 2379.</title>
        <authorList>
            <consortium name="US DOE Joint Genome Institute"/>
            <person name="Copeland A."/>
            <person name="Lucas S."/>
            <person name="Lapidus A."/>
            <person name="Barry K."/>
            <person name="Detter J.C."/>
            <person name="Glavina del Rio T."/>
            <person name="Hammon N."/>
            <person name="Israni S."/>
            <person name="Dalin E."/>
            <person name="Tice H."/>
            <person name="Pitluck S."/>
            <person name="Saunders E."/>
            <person name="Brettin T."/>
            <person name="Bruce D."/>
            <person name="Han C."/>
            <person name="Tapia R."/>
            <person name="Schmutz J."/>
            <person name="Larimer F."/>
            <person name="Land M."/>
            <person name="Hauser L."/>
            <person name="Kyrpides N."/>
            <person name="Kim E."/>
            <person name="Lovley D."/>
            <person name="Richardson P."/>
        </authorList>
    </citation>
    <scope>NUCLEOTIDE SEQUENCE [LARGE SCALE GENOMIC DNA]</scope>
    <source>
        <strain evidence="4">DSM 2379 / NBRC 103807 / OttBd1</strain>
    </source>
</reference>
<dbReference type="PANTHER" id="PTHR35272">
    <property type="entry name" value="THIOL:DISULFIDE INTERCHANGE PROTEIN DSBC-RELATED"/>
    <property type="match status" value="1"/>
</dbReference>
<keyword evidence="3" id="KW-0413">Isomerase</keyword>
<organism evidence="3 4">
    <name type="scientific">Pelobacter propionicus (strain DSM 2379 / NBRC 103807 / OttBd1)</name>
    <dbReference type="NCBI Taxonomy" id="338966"/>
    <lineage>
        <taxon>Bacteria</taxon>
        <taxon>Pseudomonadati</taxon>
        <taxon>Thermodesulfobacteriota</taxon>
        <taxon>Desulfuromonadia</taxon>
        <taxon>Desulfuromonadales</taxon>
        <taxon>Desulfuromonadaceae</taxon>
        <taxon>Pelobacter</taxon>
    </lineage>
</organism>
<name>A1AT94_PELPD</name>
<dbReference type="InterPro" id="IPR051470">
    <property type="entry name" value="Thiol:disulfide_interchange"/>
</dbReference>